<dbReference type="Proteomes" id="UP001630127">
    <property type="component" value="Unassembled WGS sequence"/>
</dbReference>
<sequence length="182" mass="20194">MAPVGKRFQRSIGPMLGVQPKPSSTSNPVSQPSSQANQPVPFQFLSQQLMEALDQCLGSDSSSDLETTKGGFDSPMNDNSSSEDETAVKDSIYEKIIGPEKLGRMHTYDMGPTPKDIWTSNHTSVAQKKAFDDAVNKMIEAMHIQMSAEMDAKLCRFKDDLISQFEERIHNLAPLQREMITP</sequence>
<evidence type="ECO:0000256" key="1">
    <source>
        <dbReference type="SAM" id="MobiDB-lite"/>
    </source>
</evidence>
<feature type="compositionally biased region" description="Low complexity" evidence="1">
    <location>
        <begin position="22"/>
        <end position="34"/>
    </location>
</feature>
<evidence type="ECO:0000313" key="3">
    <source>
        <dbReference type="Proteomes" id="UP001630127"/>
    </source>
</evidence>
<dbReference type="AlphaFoldDB" id="A0ABD2Y9I4"/>
<organism evidence="2 3">
    <name type="scientific">Cinchona calisaya</name>
    <dbReference type="NCBI Taxonomy" id="153742"/>
    <lineage>
        <taxon>Eukaryota</taxon>
        <taxon>Viridiplantae</taxon>
        <taxon>Streptophyta</taxon>
        <taxon>Embryophyta</taxon>
        <taxon>Tracheophyta</taxon>
        <taxon>Spermatophyta</taxon>
        <taxon>Magnoliopsida</taxon>
        <taxon>eudicotyledons</taxon>
        <taxon>Gunneridae</taxon>
        <taxon>Pentapetalae</taxon>
        <taxon>asterids</taxon>
        <taxon>lamiids</taxon>
        <taxon>Gentianales</taxon>
        <taxon>Rubiaceae</taxon>
        <taxon>Cinchonoideae</taxon>
        <taxon>Cinchoneae</taxon>
        <taxon>Cinchona</taxon>
    </lineage>
</organism>
<name>A0ABD2Y9I4_9GENT</name>
<feature type="region of interest" description="Disordered" evidence="1">
    <location>
        <begin position="1"/>
        <end position="43"/>
    </location>
</feature>
<reference evidence="2 3" key="1">
    <citation type="submission" date="2024-11" db="EMBL/GenBank/DDBJ databases">
        <title>A near-complete genome assembly of Cinchona calisaya.</title>
        <authorList>
            <person name="Lian D.C."/>
            <person name="Zhao X.W."/>
            <person name="Wei L."/>
        </authorList>
    </citation>
    <scope>NUCLEOTIDE SEQUENCE [LARGE SCALE GENOMIC DNA]</scope>
    <source>
        <tissue evidence="2">Nenye</tissue>
    </source>
</reference>
<evidence type="ECO:0000313" key="2">
    <source>
        <dbReference type="EMBL" id="KAL3504126.1"/>
    </source>
</evidence>
<keyword evidence="3" id="KW-1185">Reference proteome</keyword>
<accession>A0ABD2Y9I4</accession>
<comment type="caution">
    <text evidence="2">The sequence shown here is derived from an EMBL/GenBank/DDBJ whole genome shotgun (WGS) entry which is preliminary data.</text>
</comment>
<feature type="region of interest" description="Disordered" evidence="1">
    <location>
        <begin position="55"/>
        <end position="90"/>
    </location>
</feature>
<dbReference type="EMBL" id="JBJUIK010000014">
    <property type="protein sequence ID" value="KAL3504126.1"/>
    <property type="molecule type" value="Genomic_DNA"/>
</dbReference>
<gene>
    <name evidence="2" type="ORF">ACH5RR_033967</name>
</gene>
<protein>
    <submittedName>
        <fullName evidence="2">Uncharacterized protein</fullName>
    </submittedName>
</protein>
<proteinExistence type="predicted"/>